<organism evidence="1">
    <name type="scientific">Anopheles triannulatus</name>
    <dbReference type="NCBI Taxonomy" id="58253"/>
    <lineage>
        <taxon>Eukaryota</taxon>
        <taxon>Metazoa</taxon>
        <taxon>Ecdysozoa</taxon>
        <taxon>Arthropoda</taxon>
        <taxon>Hexapoda</taxon>
        <taxon>Insecta</taxon>
        <taxon>Pterygota</taxon>
        <taxon>Neoptera</taxon>
        <taxon>Endopterygota</taxon>
        <taxon>Diptera</taxon>
        <taxon>Nematocera</taxon>
        <taxon>Culicoidea</taxon>
        <taxon>Culicidae</taxon>
        <taxon>Anophelinae</taxon>
        <taxon>Anopheles</taxon>
    </lineage>
</organism>
<evidence type="ECO:0000313" key="1">
    <source>
        <dbReference type="EMBL" id="MBW48531.1"/>
    </source>
</evidence>
<reference evidence="1" key="1">
    <citation type="submission" date="2018-01" db="EMBL/GenBank/DDBJ databases">
        <title>An insight into the sialome of Amazonian anophelines.</title>
        <authorList>
            <person name="Ribeiro J.M."/>
            <person name="Scarpassa V."/>
            <person name="Calvo E."/>
        </authorList>
    </citation>
    <scope>NUCLEOTIDE SEQUENCE</scope>
    <source>
        <tissue evidence="1">Salivary glands</tissue>
    </source>
</reference>
<name>A0A2M4B6A8_9DIPT</name>
<accession>A0A2M4B6A8</accession>
<sequence length="78" mass="8928">MRRLPPSVCVCVCRCVWACVTAWYTLLMYACERDPDSAWWCALSLSLWRRDVVCLPAGSSKQRCGTEKGGRDALFFFE</sequence>
<protein>
    <submittedName>
        <fullName evidence="1">Putative secreted protein</fullName>
    </submittedName>
</protein>
<dbReference type="PROSITE" id="PS51257">
    <property type="entry name" value="PROKAR_LIPOPROTEIN"/>
    <property type="match status" value="1"/>
</dbReference>
<proteinExistence type="predicted"/>
<dbReference type="EMBL" id="GGFK01015210">
    <property type="protein sequence ID" value="MBW48531.1"/>
    <property type="molecule type" value="Transcribed_RNA"/>
</dbReference>
<dbReference type="AlphaFoldDB" id="A0A2M4B6A8"/>